<dbReference type="InterPro" id="IPR000719">
    <property type="entry name" value="Prot_kinase_dom"/>
</dbReference>
<dbReference type="PANTHER" id="PTHR24343">
    <property type="entry name" value="SERINE/THREONINE KINASE"/>
    <property type="match status" value="1"/>
</dbReference>
<comment type="catalytic activity">
    <reaction evidence="7">
        <text>L-threonyl-[protein] + ATP = O-phospho-L-threonyl-[protein] + ADP + H(+)</text>
        <dbReference type="Rhea" id="RHEA:46608"/>
        <dbReference type="Rhea" id="RHEA-COMP:11060"/>
        <dbReference type="Rhea" id="RHEA-COMP:11605"/>
        <dbReference type="ChEBI" id="CHEBI:15378"/>
        <dbReference type="ChEBI" id="CHEBI:30013"/>
        <dbReference type="ChEBI" id="CHEBI:30616"/>
        <dbReference type="ChEBI" id="CHEBI:61977"/>
        <dbReference type="ChEBI" id="CHEBI:456216"/>
        <dbReference type="EC" id="2.7.11.1"/>
    </reaction>
</comment>
<evidence type="ECO:0000256" key="4">
    <source>
        <dbReference type="ARBA" id="ARBA00022741"/>
    </source>
</evidence>
<dbReference type="EC" id="2.7.11.1" evidence="1"/>
<name>A0A0L1IFW1_PLAFA</name>
<evidence type="ECO:0000313" key="12">
    <source>
        <dbReference type="Proteomes" id="UP000054562"/>
    </source>
</evidence>
<comment type="catalytic activity">
    <reaction evidence="8">
        <text>L-seryl-[protein] + ATP = O-phospho-L-seryl-[protein] + ADP + H(+)</text>
        <dbReference type="Rhea" id="RHEA:17989"/>
        <dbReference type="Rhea" id="RHEA-COMP:9863"/>
        <dbReference type="Rhea" id="RHEA-COMP:11604"/>
        <dbReference type="ChEBI" id="CHEBI:15378"/>
        <dbReference type="ChEBI" id="CHEBI:29999"/>
        <dbReference type="ChEBI" id="CHEBI:30616"/>
        <dbReference type="ChEBI" id="CHEBI:83421"/>
        <dbReference type="ChEBI" id="CHEBI:456216"/>
        <dbReference type="EC" id="2.7.11.1"/>
    </reaction>
</comment>
<dbReference type="InterPro" id="IPR011009">
    <property type="entry name" value="Kinase-like_dom_sf"/>
</dbReference>
<keyword evidence="9" id="KW-0812">Transmembrane</keyword>
<evidence type="ECO:0000256" key="8">
    <source>
        <dbReference type="ARBA" id="ARBA00048679"/>
    </source>
</evidence>
<reference evidence="12" key="2">
    <citation type="submission" date="2015-07" db="EMBL/GenBank/DDBJ databases">
        <title>The genome sequence of Plasmodium falciparum IGH-CR14.</title>
        <authorList>
            <consortium name="The Broad Institute Genome Sequencing Platform"/>
            <person name="Volkman S.K."/>
            <person name="Neafsey D.E."/>
            <person name="Dash A.P."/>
            <person name="Chitnis C.E."/>
            <person name="Hartl D.L."/>
            <person name="Young S.K."/>
            <person name="Kodira C.D."/>
            <person name="Zeng Q."/>
            <person name="Koehrsen M."/>
            <person name="Godfrey P."/>
            <person name="Alvarado L."/>
            <person name="Berlin A."/>
            <person name="Borenstein D."/>
            <person name="Chen Z."/>
            <person name="Engels R."/>
            <person name="Freedman E."/>
            <person name="Gellesch M."/>
            <person name="Goldberg J."/>
            <person name="Griggs A."/>
            <person name="Gujja S."/>
            <person name="Heiman D."/>
            <person name="Hepburn T."/>
            <person name="Howarth C."/>
            <person name="Jen D."/>
            <person name="Larson L."/>
            <person name="Lewis B."/>
            <person name="Mehta T."/>
            <person name="Park D."/>
            <person name="Pearson M."/>
            <person name="Roberts A."/>
            <person name="Saif S."/>
            <person name="Shea T."/>
            <person name="Shenoy N."/>
            <person name="Sisk P."/>
            <person name="Stolte C."/>
            <person name="Sykes S."/>
            <person name="Walk T."/>
            <person name="White J."/>
            <person name="Yandava C."/>
            <person name="Wirth D.F."/>
            <person name="Nusbaum C."/>
            <person name="Birren B."/>
        </authorList>
    </citation>
    <scope>NUCLEOTIDE SEQUENCE [LARGE SCALE GENOMIC DNA]</scope>
    <source>
        <strain evidence="12">IGH-CR14</strain>
    </source>
</reference>
<dbReference type="Proteomes" id="UP000054562">
    <property type="component" value="Unassembled WGS sequence"/>
</dbReference>
<evidence type="ECO:0000259" key="10">
    <source>
        <dbReference type="PROSITE" id="PS50011"/>
    </source>
</evidence>
<evidence type="ECO:0000256" key="9">
    <source>
        <dbReference type="SAM" id="Phobius"/>
    </source>
</evidence>
<dbReference type="InterPro" id="IPR008266">
    <property type="entry name" value="Tyr_kinase_AS"/>
</dbReference>
<evidence type="ECO:0000256" key="2">
    <source>
        <dbReference type="ARBA" id="ARBA00022527"/>
    </source>
</evidence>
<dbReference type="GO" id="GO:0004674">
    <property type="term" value="F:protein serine/threonine kinase activity"/>
    <property type="evidence" value="ECO:0007669"/>
    <property type="project" value="UniProtKB-KW"/>
</dbReference>
<dbReference type="GO" id="GO:0005524">
    <property type="term" value="F:ATP binding"/>
    <property type="evidence" value="ECO:0007669"/>
    <property type="project" value="UniProtKB-KW"/>
</dbReference>
<keyword evidence="9" id="KW-0472">Membrane</keyword>
<dbReference type="SUPFAM" id="SSF56112">
    <property type="entry name" value="Protein kinase-like (PK-like)"/>
    <property type="match status" value="1"/>
</dbReference>
<organism evidence="11 12">
    <name type="scientific">Plasmodium falciparum IGH-CR14</name>
    <dbReference type="NCBI Taxonomy" id="580059"/>
    <lineage>
        <taxon>Eukaryota</taxon>
        <taxon>Sar</taxon>
        <taxon>Alveolata</taxon>
        <taxon>Apicomplexa</taxon>
        <taxon>Aconoidasida</taxon>
        <taxon>Haemosporida</taxon>
        <taxon>Plasmodiidae</taxon>
        <taxon>Plasmodium</taxon>
        <taxon>Plasmodium (Laverania)</taxon>
    </lineage>
</organism>
<gene>
    <name evidence="11" type="ORF">PFMG_04343</name>
</gene>
<keyword evidence="2 11" id="KW-0723">Serine/threonine-protein kinase</keyword>
<keyword evidence="3" id="KW-0808">Transferase</keyword>
<dbReference type="PROSITE" id="PS00109">
    <property type="entry name" value="PROTEIN_KINASE_TYR"/>
    <property type="match status" value="1"/>
</dbReference>
<dbReference type="OrthoDB" id="4062651at2759"/>
<dbReference type="PANTHER" id="PTHR24343:SF466">
    <property type="entry name" value="AMP-ACTIVATED PROTEIN KINASE ALPHA SUBUNIT, ISOFORM A"/>
    <property type="match status" value="1"/>
</dbReference>
<evidence type="ECO:0000256" key="6">
    <source>
        <dbReference type="ARBA" id="ARBA00022840"/>
    </source>
</evidence>
<dbReference type="AlphaFoldDB" id="A0A0L1IFW1"/>
<keyword evidence="5 11" id="KW-0418">Kinase</keyword>
<sequence length="566" mass="67838">MKKKENTQKLLNFVYYKIYLTFIVGLLYIFLLNILINHGGSKNDVRFTNIRCVRIFSENIKNINEISKKIYLYNIKNEKDDIICRDSLDNINEINNKINYTSVKGEDIIILKEGKYKNGCSDINFLDRKDVNKNDDQSFRNYHKTNNNKDENVNMKSYVYNWELGQKSLIKMLDYADNFYFNGVKYSDWKLTSMRRFNLNNNVLKDHKTYKSIINSKKGNDMKKVKLFIKKIPIDIWVEQFNLMKKYEGEYLIDKENYVMEAVSLAFLNEYYPGITPKFYKILYESDKNNMNEKNCKKYKFQDLNELNDILTKKLENNINGNIVLISEFFGENVFDYIKRKKNTLFVVSDISNEDKKKILYNSLNLLMRLHNAGLTHLDLSPDNMLISPKNYEMRLCDLSQSTPIYTNKLRHKEKLNSIKPFESFEPCIGKIEYIPPECWKIVWKYKMNNIKNPIEYLKNISNQEERKKYYYDVSCADKYMLGIFFIWMWNNGFIWKCSDPIQDKIFEIFMKSNMDLNKFIMTKSWPHELNNLINVVPMVFGLVRLNNCYYNILYIYRNHFVYNII</sequence>
<keyword evidence="9" id="KW-1133">Transmembrane helix</keyword>
<evidence type="ECO:0000256" key="7">
    <source>
        <dbReference type="ARBA" id="ARBA00047899"/>
    </source>
</evidence>
<dbReference type="EMBL" id="GG665460">
    <property type="protein sequence ID" value="KNG78125.1"/>
    <property type="molecule type" value="Genomic_DNA"/>
</dbReference>
<dbReference type="PROSITE" id="PS50011">
    <property type="entry name" value="PROTEIN_KINASE_DOM"/>
    <property type="match status" value="1"/>
</dbReference>
<evidence type="ECO:0000256" key="5">
    <source>
        <dbReference type="ARBA" id="ARBA00022777"/>
    </source>
</evidence>
<accession>A0A0L1IFW1</accession>
<reference evidence="12" key="1">
    <citation type="submission" date="2015-07" db="EMBL/GenBank/DDBJ databases">
        <title>Annotation of Plasmodium falciparum IGH-CR14.</title>
        <authorList>
            <consortium name="The Broad Institute Genome Sequencing Platform"/>
            <person name="Volkman S.K."/>
            <person name="Neafsey D.E."/>
            <person name="Dash A.P."/>
            <person name="Chitnis C.E."/>
            <person name="Hartl D.L."/>
            <person name="Young S.K."/>
            <person name="Zeng Q."/>
            <person name="Koehrsen M."/>
            <person name="Alvarado L."/>
            <person name="Berlin A."/>
            <person name="Borenstein D."/>
            <person name="Chapman S.B."/>
            <person name="Chen Z."/>
            <person name="Engels R."/>
            <person name="Freedman E."/>
            <person name="Gellesch M."/>
            <person name="Goldberg J."/>
            <person name="Griggs A."/>
            <person name="Gujja S."/>
            <person name="Heilman E.R."/>
            <person name="Heiman D.I."/>
            <person name="Howarth C."/>
            <person name="Jen D."/>
            <person name="Larson L."/>
            <person name="Mehta T."/>
            <person name="Neiman D."/>
            <person name="Park D."/>
            <person name="Pearson M."/>
            <person name="Roberts A."/>
            <person name="Saif S."/>
            <person name="Shea T."/>
            <person name="Shenoy N."/>
            <person name="Sisk P."/>
            <person name="Stolte C."/>
            <person name="Sykes S."/>
            <person name="Walk T."/>
            <person name="White J."/>
            <person name="Yandava C."/>
            <person name="Haas B."/>
            <person name="Henn M.R."/>
            <person name="Nusbaum C."/>
            <person name="Birren B."/>
        </authorList>
    </citation>
    <scope>NUCLEOTIDE SEQUENCE [LARGE SCALE GENOMIC DNA]</scope>
    <source>
        <strain evidence="12">IGH-CR14</strain>
    </source>
</reference>
<evidence type="ECO:0000256" key="3">
    <source>
        <dbReference type="ARBA" id="ARBA00022679"/>
    </source>
</evidence>
<proteinExistence type="predicted"/>
<keyword evidence="6" id="KW-0067">ATP-binding</keyword>
<feature type="domain" description="Protein kinase" evidence="10">
    <location>
        <begin position="170"/>
        <end position="566"/>
    </location>
</feature>
<protein>
    <recommendedName>
        <fullName evidence="1">non-specific serine/threonine protein kinase</fullName>
        <ecNumber evidence="1">2.7.11.1</ecNumber>
    </recommendedName>
</protein>
<feature type="transmembrane region" description="Helical" evidence="9">
    <location>
        <begin position="12"/>
        <end position="36"/>
    </location>
</feature>
<keyword evidence="4" id="KW-0547">Nucleotide-binding</keyword>
<evidence type="ECO:0000256" key="1">
    <source>
        <dbReference type="ARBA" id="ARBA00012513"/>
    </source>
</evidence>
<dbReference type="Gene3D" id="1.10.510.10">
    <property type="entry name" value="Transferase(Phosphotransferase) domain 1"/>
    <property type="match status" value="1"/>
</dbReference>
<evidence type="ECO:0000313" key="11">
    <source>
        <dbReference type="EMBL" id="KNG78125.1"/>
    </source>
</evidence>